<reference evidence="2 3" key="1">
    <citation type="submission" date="2019-12" db="EMBL/GenBank/DDBJ databases">
        <title>Corynebacterium sp. nov., isolated from feces of the Anser Albifrons in China.</title>
        <authorList>
            <person name="Liu Q."/>
        </authorList>
    </citation>
    <scope>NUCLEOTIDE SEQUENCE [LARGE SCALE GENOMIC DNA]</scope>
    <source>
        <strain evidence="2 3">4H37-19</strain>
    </source>
</reference>
<feature type="transmembrane region" description="Helical" evidence="1">
    <location>
        <begin position="21"/>
        <end position="40"/>
    </location>
</feature>
<protein>
    <submittedName>
        <fullName evidence="2">Uncharacterized protein</fullName>
    </submittedName>
</protein>
<proteinExistence type="predicted"/>
<evidence type="ECO:0000313" key="2">
    <source>
        <dbReference type="EMBL" id="QNQ89239.1"/>
    </source>
</evidence>
<dbReference type="EMBL" id="CP046884">
    <property type="protein sequence ID" value="QNQ89239.1"/>
    <property type="molecule type" value="Genomic_DNA"/>
</dbReference>
<keyword evidence="3" id="KW-1185">Reference proteome</keyword>
<dbReference type="Proteomes" id="UP000516320">
    <property type="component" value="Chromosome"/>
</dbReference>
<evidence type="ECO:0000256" key="1">
    <source>
        <dbReference type="SAM" id="Phobius"/>
    </source>
</evidence>
<keyword evidence="1" id="KW-1133">Transmembrane helix</keyword>
<sequence length="77" mass="9258">MQYKKRLDALSRRQEDIDRERDLYIAVFAIFLGIPGVVEMFDDSTLPIDKSYFGFLILFLFIVLTVMYFLRRRNSNR</sequence>
<dbReference type="KEGG" id="cpoy:GP475_00295"/>
<dbReference type="AlphaFoldDB" id="A0A7H0SL14"/>
<feature type="transmembrane region" description="Helical" evidence="1">
    <location>
        <begin position="52"/>
        <end position="70"/>
    </location>
</feature>
<evidence type="ECO:0000313" key="3">
    <source>
        <dbReference type="Proteomes" id="UP000516320"/>
    </source>
</evidence>
<keyword evidence="1" id="KW-0812">Transmembrane</keyword>
<gene>
    <name evidence="2" type="ORF">GP475_00295</name>
</gene>
<keyword evidence="1" id="KW-0472">Membrane</keyword>
<organism evidence="2 3">
    <name type="scientific">Corynebacterium poyangense</name>
    <dbReference type="NCBI Taxonomy" id="2684405"/>
    <lineage>
        <taxon>Bacteria</taxon>
        <taxon>Bacillati</taxon>
        <taxon>Actinomycetota</taxon>
        <taxon>Actinomycetes</taxon>
        <taxon>Mycobacteriales</taxon>
        <taxon>Corynebacteriaceae</taxon>
        <taxon>Corynebacterium</taxon>
    </lineage>
</organism>
<accession>A0A7H0SL14</accession>
<dbReference type="RefSeq" id="WP_187974694.1">
    <property type="nucleotide sequence ID" value="NZ_CP046884.1"/>
</dbReference>
<name>A0A7H0SL14_9CORY</name>